<evidence type="ECO:0000313" key="4">
    <source>
        <dbReference type="Proteomes" id="UP000236884"/>
    </source>
</evidence>
<feature type="domain" description="GP-PDE" evidence="2">
    <location>
        <begin position="18"/>
        <end position="308"/>
    </location>
</feature>
<dbReference type="InterPro" id="IPR030395">
    <property type="entry name" value="GP_PDE_dom"/>
</dbReference>
<sequence length="322" mass="35061">MKRLLPLLLILASPAHAFDLQGHRGARGLAPENTLPAFATALRLGVTTLEFDLAMTKDGVLVVHHDPTLNPNIARGPDGQYITTRTPLRDLTLDEVKRYDVGRLKADSGYGKTHPEQKPVDGTRIPTLSEVVAFVERAGAKDVRFNIETKLSPTTDAETADPATFARAIADAIRNAGLTERATVQSFDWRTLKILRELAPEIRRVCLTVEAPTFDTVQRGKPGASPWLAGLDIDDFDHSVPKLAHAAGCAVWSPNYREVTGDSIAAAKVLGIQVIPWTVNDRSEMARLIDLGVDGIISDYPDRLRGVMAEKSLPLPPPFAVD</sequence>
<evidence type="ECO:0000259" key="2">
    <source>
        <dbReference type="PROSITE" id="PS51704"/>
    </source>
</evidence>
<keyword evidence="3" id="KW-0378">Hydrolase</keyword>
<keyword evidence="1" id="KW-0732">Signal</keyword>
<feature type="chain" id="PRO_5006615655" evidence="1">
    <location>
        <begin position="18"/>
        <end position="322"/>
    </location>
</feature>
<dbReference type="KEGG" id="vgo:GJW-30_1_02546"/>
<accession>A0A0S3PVP0</accession>
<name>A0A0S3PVP0_9BRAD</name>
<dbReference type="RefSeq" id="WP_096355869.1">
    <property type="nucleotide sequence ID" value="NZ_AP014946.1"/>
</dbReference>
<dbReference type="AlphaFoldDB" id="A0A0S3PVP0"/>
<gene>
    <name evidence="3" type="primary">glpQ</name>
    <name evidence="3" type="ORF">GJW-30_1_02546</name>
</gene>
<dbReference type="PROSITE" id="PS50007">
    <property type="entry name" value="PIPLC_X_DOMAIN"/>
    <property type="match status" value="1"/>
</dbReference>
<dbReference type="PROSITE" id="PS51704">
    <property type="entry name" value="GP_PDE"/>
    <property type="match status" value="1"/>
</dbReference>
<protein>
    <submittedName>
        <fullName evidence="3">Glycerophosphoryl diester phosphodiesterase</fullName>
        <ecNumber evidence="3">3.1.4.46</ecNumber>
    </submittedName>
</protein>
<evidence type="ECO:0000256" key="1">
    <source>
        <dbReference type="SAM" id="SignalP"/>
    </source>
</evidence>
<dbReference type="PANTHER" id="PTHR46211">
    <property type="entry name" value="GLYCEROPHOSPHORYL DIESTER PHOSPHODIESTERASE"/>
    <property type="match status" value="1"/>
</dbReference>
<evidence type="ECO:0000313" key="3">
    <source>
        <dbReference type="EMBL" id="BAT60011.1"/>
    </source>
</evidence>
<dbReference type="SUPFAM" id="SSF51695">
    <property type="entry name" value="PLC-like phosphodiesterases"/>
    <property type="match status" value="1"/>
</dbReference>
<dbReference type="PANTHER" id="PTHR46211:SF14">
    <property type="entry name" value="GLYCEROPHOSPHODIESTER PHOSPHODIESTERASE"/>
    <property type="match status" value="1"/>
</dbReference>
<dbReference type="EMBL" id="AP014946">
    <property type="protein sequence ID" value="BAT60011.1"/>
    <property type="molecule type" value="Genomic_DNA"/>
</dbReference>
<dbReference type="OrthoDB" id="9787897at2"/>
<keyword evidence="4" id="KW-1185">Reference proteome</keyword>
<reference evidence="3 4" key="1">
    <citation type="submission" date="2015-08" db="EMBL/GenBank/DDBJ databases">
        <title>Investigation of the bacterial diversity of lava forest soil.</title>
        <authorList>
            <person name="Lee J.S."/>
        </authorList>
    </citation>
    <scope>NUCLEOTIDE SEQUENCE [LARGE SCALE GENOMIC DNA]</scope>
    <source>
        <strain evidence="3 4">GJW-30</strain>
    </source>
</reference>
<dbReference type="InterPro" id="IPR017946">
    <property type="entry name" value="PLC-like_Pdiesterase_TIM-brl"/>
</dbReference>
<dbReference type="Gene3D" id="3.20.20.190">
    <property type="entry name" value="Phosphatidylinositol (PI) phosphodiesterase"/>
    <property type="match status" value="1"/>
</dbReference>
<feature type="signal peptide" evidence="1">
    <location>
        <begin position="1"/>
        <end position="17"/>
    </location>
</feature>
<dbReference type="GO" id="GO:0006629">
    <property type="term" value="P:lipid metabolic process"/>
    <property type="evidence" value="ECO:0007669"/>
    <property type="project" value="InterPro"/>
</dbReference>
<organism evidence="3 4">
    <name type="scientific">Variibacter gotjawalensis</name>
    <dbReference type="NCBI Taxonomy" id="1333996"/>
    <lineage>
        <taxon>Bacteria</taxon>
        <taxon>Pseudomonadati</taxon>
        <taxon>Pseudomonadota</taxon>
        <taxon>Alphaproteobacteria</taxon>
        <taxon>Hyphomicrobiales</taxon>
        <taxon>Nitrobacteraceae</taxon>
        <taxon>Variibacter</taxon>
    </lineage>
</organism>
<dbReference type="EC" id="3.1.4.46" evidence="3"/>
<proteinExistence type="predicted"/>
<dbReference type="Proteomes" id="UP000236884">
    <property type="component" value="Chromosome"/>
</dbReference>
<dbReference type="GO" id="GO:0008889">
    <property type="term" value="F:glycerophosphodiester phosphodiesterase activity"/>
    <property type="evidence" value="ECO:0007669"/>
    <property type="project" value="UniProtKB-EC"/>
</dbReference>
<dbReference type="CDD" id="cd08567">
    <property type="entry name" value="GDPD_SpGDE_like"/>
    <property type="match status" value="1"/>
</dbReference>
<dbReference type="Pfam" id="PF03009">
    <property type="entry name" value="GDPD"/>
    <property type="match status" value="1"/>
</dbReference>